<proteinExistence type="predicted"/>
<dbReference type="PANTHER" id="PTHR11106">
    <property type="entry name" value="GANGLIOSIDE INDUCED DIFFERENTIATION ASSOCIATED PROTEIN 2-RELATED"/>
    <property type="match status" value="1"/>
</dbReference>
<keyword evidence="4" id="KW-1185">Reference proteome</keyword>
<feature type="region of interest" description="Disordered" evidence="1">
    <location>
        <begin position="223"/>
        <end position="243"/>
    </location>
</feature>
<dbReference type="InterPro" id="IPR043472">
    <property type="entry name" value="Macro_dom-like"/>
</dbReference>
<organism evidence="3 4">
    <name type="scientific">Macrolepiota fuliginosa MF-IS2</name>
    <dbReference type="NCBI Taxonomy" id="1400762"/>
    <lineage>
        <taxon>Eukaryota</taxon>
        <taxon>Fungi</taxon>
        <taxon>Dikarya</taxon>
        <taxon>Basidiomycota</taxon>
        <taxon>Agaricomycotina</taxon>
        <taxon>Agaricomycetes</taxon>
        <taxon>Agaricomycetidae</taxon>
        <taxon>Agaricales</taxon>
        <taxon>Agaricineae</taxon>
        <taxon>Agaricaceae</taxon>
        <taxon>Macrolepiota</taxon>
    </lineage>
</organism>
<protein>
    <submittedName>
        <fullName evidence="3">A1pp-domain-containing protein</fullName>
    </submittedName>
</protein>
<dbReference type="AlphaFoldDB" id="A0A9P6BY38"/>
<dbReference type="PROSITE" id="PS51154">
    <property type="entry name" value="MACRO"/>
    <property type="match status" value="1"/>
</dbReference>
<dbReference type="EMBL" id="MU151703">
    <property type="protein sequence ID" value="KAF9442103.1"/>
    <property type="molecule type" value="Genomic_DNA"/>
</dbReference>
<gene>
    <name evidence="3" type="ORF">P691DRAFT_811364</name>
</gene>
<feature type="domain" description="Macro" evidence="2">
    <location>
        <begin position="31"/>
        <end position="213"/>
    </location>
</feature>
<dbReference type="NCBIfam" id="NF001664">
    <property type="entry name" value="PRK00431.1-6"/>
    <property type="match status" value="1"/>
</dbReference>
<dbReference type="Gene3D" id="3.40.220.10">
    <property type="entry name" value="Leucine Aminopeptidase, subunit E, domain 1"/>
    <property type="match status" value="1"/>
</dbReference>
<evidence type="ECO:0000256" key="1">
    <source>
        <dbReference type="SAM" id="MobiDB-lite"/>
    </source>
</evidence>
<evidence type="ECO:0000259" key="2">
    <source>
        <dbReference type="PROSITE" id="PS51154"/>
    </source>
</evidence>
<reference evidence="3" key="1">
    <citation type="submission" date="2020-11" db="EMBL/GenBank/DDBJ databases">
        <authorList>
            <consortium name="DOE Joint Genome Institute"/>
            <person name="Ahrendt S."/>
            <person name="Riley R."/>
            <person name="Andreopoulos W."/>
            <person name="Labutti K."/>
            <person name="Pangilinan J."/>
            <person name="Ruiz-Duenas F.J."/>
            <person name="Barrasa J.M."/>
            <person name="Sanchez-Garcia M."/>
            <person name="Camarero S."/>
            <person name="Miyauchi S."/>
            <person name="Serrano A."/>
            <person name="Linde D."/>
            <person name="Babiker R."/>
            <person name="Drula E."/>
            <person name="Ayuso-Fernandez I."/>
            <person name="Pacheco R."/>
            <person name="Padilla G."/>
            <person name="Ferreira P."/>
            <person name="Barriuso J."/>
            <person name="Kellner H."/>
            <person name="Castanera R."/>
            <person name="Alfaro M."/>
            <person name="Ramirez L."/>
            <person name="Pisabarro A.G."/>
            <person name="Kuo A."/>
            <person name="Tritt A."/>
            <person name="Lipzen A."/>
            <person name="He G."/>
            <person name="Yan M."/>
            <person name="Ng V."/>
            <person name="Cullen D."/>
            <person name="Martin F."/>
            <person name="Rosso M.-N."/>
            <person name="Henrissat B."/>
            <person name="Hibbett D."/>
            <person name="Martinez A.T."/>
            <person name="Grigoriev I.V."/>
        </authorList>
    </citation>
    <scope>NUCLEOTIDE SEQUENCE</scope>
    <source>
        <strain evidence="3">MF-IS2</strain>
    </source>
</reference>
<dbReference type="Pfam" id="PF01661">
    <property type="entry name" value="Macro"/>
    <property type="match status" value="1"/>
</dbReference>
<sequence>MPEKNALKLDQIPTIRQLFEKGVIKKAEKMGGGPEPNDKLLDKVSCYRGDITILDSDALVNAANKSLLGGGGVDGAIHAAAGRKLLEECRMLDGCDTGDAKLTRGYELPARYVIHTVGPVYYPGNEDIRGDQLASCYRRSLEIAVEHNLKSIAFPCISTGVYGYPHREAARIALTEVRGFLESENGEKIDRVVFVVYLAQDDGIYKELIPQIYPPAAEVVEEQKEATKEVDAQKEEGVSATEA</sequence>
<evidence type="ECO:0000313" key="4">
    <source>
        <dbReference type="Proteomes" id="UP000807342"/>
    </source>
</evidence>
<dbReference type="InterPro" id="IPR002589">
    <property type="entry name" value="Macro_dom"/>
</dbReference>
<comment type="caution">
    <text evidence="3">The sequence shown here is derived from an EMBL/GenBank/DDBJ whole genome shotgun (WGS) entry which is preliminary data.</text>
</comment>
<dbReference type="PANTHER" id="PTHR11106:SF27">
    <property type="entry name" value="MACRO DOMAIN-CONTAINING PROTEIN"/>
    <property type="match status" value="1"/>
</dbReference>
<name>A0A9P6BY38_9AGAR</name>
<feature type="compositionally biased region" description="Basic and acidic residues" evidence="1">
    <location>
        <begin position="223"/>
        <end position="237"/>
    </location>
</feature>
<dbReference type="Proteomes" id="UP000807342">
    <property type="component" value="Unassembled WGS sequence"/>
</dbReference>
<dbReference type="SUPFAM" id="SSF52949">
    <property type="entry name" value="Macro domain-like"/>
    <property type="match status" value="1"/>
</dbReference>
<dbReference type="CDD" id="cd02908">
    <property type="entry name" value="Macro_OAADPr_deacetylase"/>
    <property type="match status" value="1"/>
</dbReference>
<evidence type="ECO:0000313" key="3">
    <source>
        <dbReference type="EMBL" id="KAF9442103.1"/>
    </source>
</evidence>
<dbReference type="SMART" id="SM00506">
    <property type="entry name" value="A1pp"/>
    <property type="match status" value="1"/>
</dbReference>
<accession>A0A9P6BY38</accession>
<dbReference type="OrthoDB" id="6077599at2759"/>